<keyword evidence="1" id="KW-0175">Coiled coil</keyword>
<gene>
    <name evidence="2" type="ORF">Moror_15718</name>
</gene>
<comment type="caution">
    <text evidence="2">The sequence shown here is derived from an EMBL/GenBank/DDBJ whole genome shotgun (WGS) entry which is preliminary data.</text>
</comment>
<dbReference type="HOGENOM" id="CLU_927772_0_0_1"/>
<organism evidence="2 3">
    <name type="scientific">Moniliophthora roreri (strain MCA 2997)</name>
    <name type="common">Cocoa frosty pod rot fungus</name>
    <name type="synonym">Crinipellis roreri</name>
    <dbReference type="NCBI Taxonomy" id="1381753"/>
    <lineage>
        <taxon>Eukaryota</taxon>
        <taxon>Fungi</taxon>
        <taxon>Dikarya</taxon>
        <taxon>Basidiomycota</taxon>
        <taxon>Agaricomycotina</taxon>
        <taxon>Agaricomycetes</taxon>
        <taxon>Agaricomycetidae</taxon>
        <taxon>Agaricales</taxon>
        <taxon>Marasmiineae</taxon>
        <taxon>Marasmiaceae</taxon>
        <taxon>Moniliophthora</taxon>
    </lineage>
</organism>
<dbReference type="KEGG" id="mrr:Moror_15718"/>
<evidence type="ECO:0000313" key="2">
    <source>
        <dbReference type="EMBL" id="ESK85048.1"/>
    </source>
</evidence>
<dbReference type="Proteomes" id="UP000017559">
    <property type="component" value="Unassembled WGS sequence"/>
</dbReference>
<dbReference type="EMBL" id="AWSO01001163">
    <property type="protein sequence ID" value="ESK85048.1"/>
    <property type="molecule type" value="Genomic_DNA"/>
</dbReference>
<keyword evidence="3" id="KW-1185">Reference proteome</keyword>
<accession>V2WDY7</accession>
<feature type="coiled-coil region" evidence="1">
    <location>
        <begin position="76"/>
        <end position="131"/>
    </location>
</feature>
<evidence type="ECO:0000256" key="1">
    <source>
        <dbReference type="SAM" id="Coils"/>
    </source>
</evidence>
<dbReference type="Gene3D" id="1.20.5.170">
    <property type="match status" value="1"/>
</dbReference>
<dbReference type="AlphaFoldDB" id="V2WDY7"/>
<sequence length="300" mass="33778">MSTCKINIGCEKRRSVFKGILNIVDDETIKAVVPTHSLLRPPEEYTIVIEPDSPKGTKTASMVHKEANCHYLVADLSDLRADIRNLMERVEYLSEERIRSEKERKVEERRMARLEGEMARLEGETARLEGETARLEGGISRLKGELEDEGRTRENQRAMIMAYEVAYALCKAADKHMRNVPWITGFLDTLDSLPSTALGVNHLKSFADLLVNLFIASYLDPALITDKQYPIPHPLYLPGFYVLVDHHPLLLKKLQKSPSVNFLLANPDFCCSLHSAAQQHAMRDVSAAVAVVYNLFSSPS</sequence>
<evidence type="ECO:0000313" key="3">
    <source>
        <dbReference type="Proteomes" id="UP000017559"/>
    </source>
</evidence>
<protein>
    <submittedName>
        <fullName evidence="2">Uncharacterized protein</fullName>
    </submittedName>
</protein>
<name>V2WDY7_MONRO</name>
<proteinExistence type="predicted"/>
<reference evidence="2 3" key="1">
    <citation type="journal article" date="2014" name="BMC Genomics">
        <title>Genome and secretome analysis of the hemibiotrophic fungal pathogen, Moniliophthora roreri, which causes frosty pod rot disease of cacao: mechanisms of the biotrophic and necrotrophic phases.</title>
        <authorList>
            <person name="Meinhardt L.W."/>
            <person name="Costa G.G.L."/>
            <person name="Thomazella D.P.T."/>
            <person name="Teixeira P.J.P.L."/>
            <person name="Carazzolle M.F."/>
            <person name="Schuster S.C."/>
            <person name="Carlson J.E."/>
            <person name="Guiltinan M.J."/>
            <person name="Mieczkowski P."/>
            <person name="Farmer A."/>
            <person name="Ramaraj T."/>
            <person name="Crozier J."/>
            <person name="Davis R.E."/>
            <person name="Shao J."/>
            <person name="Melnick R.L."/>
            <person name="Pereira G.A.G."/>
            <person name="Bailey B.A."/>
        </authorList>
    </citation>
    <scope>NUCLEOTIDE SEQUENCE [LARGE SCALE GENOMIC DNA]</scope>
    <source>
        <strain evidence="2 3">MCA 2997</strain>
    </source>
</reference>